<evidence type="ECO:0000256" key="5">
    <source>
        <dbReference type="ARBA" id="ARBA00038392"/>
    </source>
</evidence>
<keyword evidence="2" id="KW-0805">Transcription regulation</keyword>
<evidence type="ECO:0000256" key="3">
    <source>
        <dbReference type="ARBA" id="ARBA00023163"/>
    </source>
</evidence>
<dbReference type="GO" id="GO:0006366">
    <property type="term" value="P:transcription by RNA polymerase II"/>
    <property type="evidence" value="ECO:0007669"/>
    <property type="project" value="InterPro"/>
</dbReference>
<evidence type="ECO:0000313" key="7">
    <source>
        <dbReference type="Proteomes" id="UP000887577"/>
    </source>
</evidence>
<comment type="similarity">
    <text evidence="5">Belongs to the TAF13 family.</text>
</comment>
<dbReference type="PANTHER" id="PTHR11380:SF5">
    <property type="entry name" value="TRANSCRIPTION INITIATION FACTOR TFIID SUBUNIT 13"/>
    <property type="match status" value="1"/>
</dbReference>
<dbReference type="GO" id="GO:0046982">
    <property type="term" value="F:protein heterodimerization activity"/>
    <property type="evidence" value="ECO:0007669"/>
    <property type="project" value="InterPro"/>
</dbReference>
<keyword evidence="3" id="KW-0804">Transcription</keyword>
<evidence type="ECO:0000256" key="1">
    <source>
        <dbReference type="ARBA" id="ARBA00004123"/>
    </source>
</evidence>
<dbReference type="GO" id="GO:0005669">
    <property type="term" value="C:transcription factor TFIID complex"/>
    <property type="evidence" value="ECO:0007669"/>
    <property type="project" value="TreeGrafter"/>
</dbReference>
<dbReference type="Proteomes" id="UP000887577">
    <property type="component" value="Unplaced"/>
</dbReference>
<reference evidence="8" key="1">
    <citation type="submission" date="2022-11" db="UniProtKB">
        <authorList>
            <consortium name="WormBaseParasite"/>
        </authorList>
    </citation>
    <scope>IDENTIFICATION</scope>
</reference>
<name>A0A914YSH0_9BILA</name>
<sequence>MAEKLTLGETSLFELEEEIGEESKEDSFEKFRRELRTMLYAFGDVKNPHEATLDLLYSIMVEYITSVAKIGQSLEPRKKLTLQAIHYMTQRDIRKFDRIRELLTMHEELKKAKKDFENPI</sequence>
<dbReference type="AlphaFoldDB" id="A0A914YSH0"/>
<evidence type="ECO:0000256" key="2">
    <source>
        <dbReference type="ARBA" id="ARBA00023015"/>
    </source>
</evidence>
<evidence type="ECO:0000256" key="4">
    <source>
        <dbReference type="ARBA" id="ARBA00023242"/>
    </source>
</evidence>
<evidence type="ECO:0000256" key="6">
    <source>
        <dbReference type="ARBA" id="ARBA00040136"/>
    </source>
</evidence>
<dbReference type="Pfam" id="PF02269">
    <property type="entry name" value="TFIID-18kDa"/>
    <property type="match status" value="1"/>
</dbReference>
<dbReference type="SUPFAM" id="SSF47113">
    <property type="entry name" value="Histone-fold"/>
    <property type="match status" value="1"/>
</dbReference>
<dbReference type="PANTHER" id="PTHR11380">
    <property type="entry name" value="TRANSCRIPTION INITIATION FACTOR TFIID/SUPT3-RELATED"/>
    <property type="match status" value="1"/>
</dbReference>
<comment type="subcellular location">
    <subcellularLocation>
        <location evidence="1">Nucleus</location>
    </subcellularLocation>
</comment>
<keyword evidence="7" id="KW-1185">Reference proteome</keyword>
<accession>A0A914YSH0</accession>
<organism evidence="7 8">
    <name type="scientific">Panagrolaimus superbus</name>
    <dbReference type="NCBI Taxonomy" id="310955"/>
    <lineage>
        <taxon>Eukaryota</taxon>
        <taxon>Metazoa</taxon>
        <taxon>Ecdysozoa</taxon>
        <taxon>Nematoda</taxon>
        <taxon>Chromadorea</taxon>
        <taxon>Rhabditida</taxon>
        <taxon>Tylenchina</taxon>
        <taxon>Panagrolaimomorpha</taxon>
        <taxon>Panagrolaimoidea</taxon>
        <taxon>Panagrolaimidae</taxon>
        <taxon>Panagrolaimus</taxon>
    </lineage>
</organism>
<dbReference type="Gene3D" id="1.10.20.10">
    <property type="entry name" value="Histone, subunit A"/>
    <property type="match status" value="1"/>
</dbReference>
<dbReference type="InterPro" id="IPR003195">
    <property type="entry name" value="TFIID_TAF13"/>
</dbReference>
<evidence type="ECO:0000313" key="8">
    <source>
        <dbReference type="WBParaSite" id="PSU_v2.g2600.t1"/>
    </source>
</evidence>
<dbReference type="InterPro" id="IPR009072">
    <property type="entry name" value="Histone-fold"/>
</dbReference>
<keyword evidence="4" id="KW-0539">Nucleus</keyword>
<proteinExistence type="inferred from homology"/>
<dbReference type="WBParaSite" id="PSU_v2.g2600.t1">
    <property type="protein sequence ID" value="PSU_v2.g2600.t1"/>
    <property type="gene ID" value="PSU_v2.g2600"/>
</dbReference>
<protein>
    <recommendedName>
        <fullName evidence="6">Transcription initiation factor TFIID subunit 13</fullName>
    </recommendedName>
</protein>